<dbReference type="InterPro" id="IPR010985">
    <property type="entry name" value="Ribbon_hlx_hlx"/>
</dbReference>
<organism evidence="2 3">
    <name type="scientific">Dorea hominis</name>
    <dbReference type="NCBI Taxonomy" id="2763040"/>
    <lineage>
        <taxon>Bacteria</taxon>
        <taxon>Bacillati</taxon>
        <taxon>Bacillota</taxon>
        <taxon>Clostridia</taxon>
        <taxon>Lachnospirales</taxon>
        <taxon>Lachnospiraceae</taxon>
        <taxon>Dorea</taxon>
    </lineage>
</organism>
<dbReference type="Proteomes" id="UP000647235">
    <property type="component" value="Unassembled WGS sequence"/>
</dbReference>
<comment type="caution">
    <text evidence="2">The sequence shown here is derived from an EMBL/GenBank/DDBJ whole genome shotgun (WGS) entry which is preliminary data.</text>
</comment>
<feature type="domain" description="Ribbon-helix-helix protein CopG" evidence="1">
    <location>
        <begin position="8"/>
        <end position="36"/>
    </location>
</feature>
<protein>
    <submittedName>
        <fullName evidence="2">Ribbon-helix-helix protein, CopG family</fullName>
    </submittedName>
</protein>
<gene>
    <name evidence="2" type="ORF">H8S07_13385</name>
</gene>
<dbReference type="RefSeq" id="WP_117538451.1">
    <property type="nucleotide sequence ID" value="NZ_JACOOY010000022.1"/>
</dbReference>
<name>A0ABR7EY38_9FIRM</name>
<dbReference type="SUPFAM" id="SSF47598">
    <property type="entry name" value="Ribbon-helix-helix"/>
    <property type="match status" value="1"/>
</dbReference>
<evidence type="ECO:0000259" key="1">
    <source>
        <dbReference type="Pfam" id="PF01402"/>
    </source>
</evidence>
<keyword evidence="3" id="KW-1185">Reference proteome</keyword>
<evidence type="ECO:0000313" key="3">
    <source>
        <dbReference type="Proteomes" id="UP000647235"/>
    </source>
</evidence>
<evidence type="ECO:0000313" key="2">
    <source>
        <dbReference type="EMBL" id="MBC5666224.1"/>
    </source>
</evidence>
<dbReference type="InterPro" id="IPR013321">
    <property type="entry name" value="Arc_rbn_hlx_hlx"/>
</dbReference>
<dbReference type="InterPro" id="IPR002145">
    <property type="entry name" value="CopG"/>
</dbReference>
<proteinExistence type="predicted"/>
<dbReference type="Pfam" id="PF01402">
    <property type="entry name" value="RHH_1"/>
    <property type="match status" value="1"/>
</dbReference>
<sequence>MNISVRGLDAAVVKKIDELARKNKVSREEYIRRYLTKVSELEDIQNIDEKYHNLVDAVVDRLEQANDIIESNTLALEKISEKLK</sequence>
<accession>A0ABR7EY38</accession>
<dbReference type="EMBL" id="JACOOY010000022">
    <property type="protein sequence ID" value="MBC5666224.1"/>
    <property type="molecule type" value="Genomic_DNA"/>
</dbReference>
<reference evidence="2 3" key="1">
    <citation type="submission" date="2020-08" db="EMBL/GenBank/DDBJ databases">
        <title>Genome public.</title>
        <authorList>
            <person name="Liu C."/>
            <person name="Sun Q."/>
        </authorList>
    </citation>
    <scope>NUCLEOTIDE SEQUENCE [LARGE SCALE GENOMIC DNA]</scope>
    <source>
        <strain evidence="2 3">NSJ-36</strain>
    </source>
</reference>
<dbReference type="Gene3D" id="1.10.1220.10">
    <property type="entry name" value="Met repressor-like"/>
    <property type="match status" value="1"/>
</dbReference>